<feature type="compositionally biased region" description="Acidic residues" evidence="8">
    <location>
        <begin position="362"/>
        <end position="377"/>
    </location>
</feature>
<comment type="function">
    <text evidence="6">Involved in nucleolar processing of pre-18S ribosomal RNA. Has a role in the nuclear export of 40S pre-ribosomal subunit to the cytoplasm.</text>
</comment>
<feature type="compositionally biased region" description="Basic and acidic residues" evidence="8">
    <location>
        <begin position="62"/>
        <end position="79"/>
    </location>
</feature>
<evidence type="ECO:0000256" key="5">
    <source>
        <dbReference type="ARBA" id="ARBA00023242"/>
    </source>
</evidence>
<gene>
    <name evidence="9" type="ORF">RMAR00112_LOCUS4195</name>
    <name evidence="10" type="ORF">RMAR00112_LOCUS4196</name>
    <name evidence="11" type="ORF">RMAR00112_LOCUS4207</name>
    <name evidence="12" type="ORF">RMAR00112_LOCUS4222</name>
    <name evidence="13" type="ORF">RMAR00112_LOCUS4225</name>
    <name evidence="14" type="ORF">RMAR00112_LOCUS4227</name>
</gene>
<dbReference type="InterPro" id="IPR007276">
    <property type="entry name" value="Nop14"/>
</dbReference>
<proteinExistence type="inferred from homology"/>
<evidence type="ECO:0000313" key="12">
    <source>
        <dbReference type="EMBL" id="CAE0036272.1"/>
    </source>
</evidence>
<feature type="region of interest" description="Disordered" evidence="8">
    <location>
        <begin position="252"/>
        <end position="396"/>
    </location>
</feature>
<evidence type="ECO:0000256" key="6">
    <source>
        <dbReference type="ARBA" id="ARBA00024695"/>
    </source>
</evidence>
<dbReference type="EMBL" id="HBHW01005624">
    <property type="protein sequence ID" value="CAE0036246.1"/>
    <property type="molecule type" value="Transcribed_RNA"/>
</dbReference>
<dbReference type="GO" id="GO:0032040">
    <property type="term" value="C:small-subunit processome"/>
    <property type="evidence" value="ECO:0007669"/>
    <property type="project" value="InterPro"/>
</dbReference>
<evidence type="ECO:0000313" key="14">
    <source>
        <dbReference type="EMBL" id="CAE0036277.1"/>
    </source>
</evidence>
<dbReference type="GO" id="GO:0030490">
    <property type="term" value="P:maturation of SSU-rRNA"/>
    <property type="evidence" value="ECO:0007669"/>
    <property type="project" value="TreeGrafter"/>
</dbReference>
<keyword evidence="7" id="KW-0175">Coiled coil</keyword>
<dbReference type="EMBL" id="HBHW01005655">
    <property type="protein sequence ID" value="CAE0036277.1"/>
    <property type="molecule type" value="Transcribed_RNA"/>
</dbReference>
<feature type="compositionally biased region" description="Basic and acidic residues" evidence="8">
    <location>
        <begin position="252"/>
        <end position="280"/>
    </location>
</feature>
<accession>A0A7S2ZCZ9</accession>
<feature type="region of interest" description="Disordered" evidence="8">
    <location>
        <begin position="810"/>
        <end position="830"/>
    </location>
</feature>
<evidence type="ECO:0000313" key="13">
    <source>
        <dbReference type="EMBL" id="CAE0036275.1"/>
    </source>
</evidence>
<evidence type="ECO:0000313" key="10">
    <source>
        <dbReference type="EMBL" id="CAE0036246.1"/>
    </source>
</evidence>
<comment type="subcellular location">
    <subcellularLocation>
        <location evidence="1">Nucleus</location>
        <location evidence="1">Nucleolus</location>
    </subcellularLocation>
</comment>
<evidence type="ECO:0000256" key="3">
    <source>
        <dbReference type="ARBA" id="ARBA00022517"/>
    </source>
</evidence>
<dbReference type="PANTHER" id="PTHR23183:SF0">
    <property type="entry name" value="NUCLEOLAR PROTEIN 14"/>
    <property type="match status" value="1"/>
</dbReference>
<dbReference type="EMBL" id="HBHW01005635">
    <property type="protein sequence ID" value="CAE0036257.1"/>
    <property type="molecule type" value="Transcribed_RNA"/>
</dbReference>
<feature type="compositionally biased region" description="Acidic residues" evidence="8">
    <location>
        <begin position="123"/>
        <end position="142"/>
    </location>
</feature>
<keyword evidence="5" id="KW-0539">Nucleus</keyword>
<evidence type="ECO:0000313" key="9">
    <source>
        <dbReference type="EMBL" id="CAE0036245.1"/>
    </source>
</evidence>
<dbReference type="Pfam" id="PF04147">
    <property type="entry name" value="Nop14"/>
    <property type="match status" value="1"/>
</dbReference>
<name>A0A7S2ZCZ9_9RHOD</name>
<keyword evidence="4" id="KW-0698">rRNA processing</keyword>
<feature type="compositionally biased region" description="Acidic residues" evidence="8">
    <location>
        <begin position="314"/>
        <end position="338"/>
    </location>
</feature>
<feature type="region of interest" description="Disordered" evidence="8">
    <location>
        <begin position="120"/>
        <end position="150"/>
    </location>
</feature>
<dbReference type="EMBL" id="HBHW01005650">
    <property type="protein sequence ID" value="CAE0036272.1"/>
    <property type="molecule type" value="Transcribed_RNA"/>
</dbReference>
<comment type="similarity">
    <text evidence="2">Belongs to the NOP14 family.</text>
</comment>
<evidence type="ECO:0000256" key="4">
    <source>
        <dbReference type="ARBA" id="ARBA00022552"/>
    </source>
</evidence>
<feature type="region of interest" description="Disordered" evidence="8">
    <location>
        <begin position="25"/>
        <end position="79"/>
    </location>
</feature>
<feature type="coiled-coil region" evidence="7">
    <location>
        <begin position="751"/>
        <end position="778"/>
    </location>
</feature>
<keyword evidence="3" id="KW-0690">Ribosome biogenesis</keyword>
<evidence type="ECO:0000256" key="7">
    <source>
        <dbReference type="SAM" id="Coils"/>
    </source>
</evidence>
<feature type="compositionally biased region" description="Basic and acidic residues" evidence="8">
    <location>
        <begin position="350"/>
        <end position="360"/>
    </location>
</feature>
<dbReference type="AlphaFoldDB" id="A0A7S2ZCZ9"/>
<feature type="compositionally biased region" description="Basic residues" evidence="8">
    <location>
        <begin position="820"/>
        <end position="830"/>
    </location>
</feature>
<organism evidence="14">
    <name type="scientific">Rhodosorus marinus</name>
    <dbReference type="NCBI Taxonomy" id="101924"/>
    <lineage>
        <taxon>Eukaryota</taxon>
        <taxon>Rhodophyta</taxon>
        <taxon>Stylonematophyceae</taxon>
        <taxon>Stylonematales</taxon>
        <taxon>Stylonemataceae</taxon>
        <taxon>Rhodosorus</taxon>
    </lineage>
</organism>
<reference evidence="14" key="1">
    <citation type="submission" date="2021-01" db="EMBL/GenBank/DDBJ databases">
        <authorList>
            <person name="Corre E."/>
            <person name="Pelletier E."/>
            <person name="Niang G."/>
            <person name="Scheremetjew M."/>
            <person name="Finn R."/>
            <person name="Kale V."/>
            <person name="Holt S."/>
            <person name="Cochrane G."/>
            <person name="Meng A."/>
            <person name="Brown T."/>
            <person name="Cohen L."/>
        </authorList>
    </citation>
    <scope>NUCLEOTIDE SEQUENCE</scope>
    <source>
        <strain evidence="14">CCMP 769</strain>
    </source>
</reference>
<evidence type="ECO:0000256" key="1">
    <source>
        <dbReference type="ARBA" id="ARBA00004604"/>
    </source>
</evidence>
<evidence type="ECO:0000256" key="8">
    <source>
        <dbReference type="SAM" id="MobiDB-lite"/>
    </source>
</evidence>
<protein>
    <recommendedName>
        <fullName evidence="15">Nucleolar protein 14</fullName>
    </recommendedName>
</protein>
<dbReference type="GO" id="GO:0030692">
    <property type="term" value="C:Noc4p-Nop14p complex"/>
    <property type="evidence" value="ECO:0007669"/>
    <property type="project" value="TreeGrafter"/>
</dbReference>
<dbReference type="EMBL" id="HBHW01005623">
    <property type="protein sequence ID" value="CAE0036245.1"/>
    <property type="molecule type" value="Transcribed_RNA"/>
</dbReference>
<sequence>MKTKSRIRKKVLGSKDESLFEFRARGKDKKNTGARHGAVQRRSQAEKVRRRTLGVEMNNRTKRGEFRDERIGEKSENISEEDKLIARLRHQHSKRTKKRANFNLEDVDDELDILTHGGTAIDEFSDDQLNESGEDEEQDGDDRDTGLTSAEGVEKLNFGGGLVQKVPEETGEDGRLKTHAEVMAEIIAKSKMYRDERAKDRLEMEAKTDKLDAALDDILPGLQKGPSRNAVVQSVADKEYDKMFVELATEKRAIATDRLKTPEELAKEEKERLDALEAMRLRRMKGTGDEDEESEGKPDESKNISQSARRGGDDLEDDFVGSGSDETDGESAESDSEGPDVGVDQGAGHEASKKGVRFEEAVSSEDSDESEGEEEFEHEATNAKADEGDDSIPFTFGQCPSTNKQLLKLFRGRSSRQRGVIVDRLLKSFALPLNPSVNRPILAGLLSTLLGRFDRIADSSTPYWAEIGELLPCVYELSVIFPETSIEWAKSKLEAIQERLVELGTEFTSVGEGGLIRLRILARLFPLSDLRHPISTPAVLLLANVISFASIRTQRDLCLSCFAIDLFAGALSAGGRISGELLRFCSSIAASAGVSLGESSSLRFQEYLLPSHRDGLLQSRAPWELPREGMSISIPNITSARAQDSDWRMAAFAKALGSAVTCSRASANSGNNAISAAFGPFISVLELLVSERPSADKQNRIFESASECLNELREVVENAEKGRSPLALYEKPVTAPKALNPRFGPKSGRSKAEYKEKVKSLKRQLRKEERGAARELRKDASFVARERLANEDVEDAKRAKKAREVMAFLEKQESTWKQQEKKKRKETGKW</sequence>
<evidence type="ECO:0000313" key="11">
    <source>
        <dbReference type="EMBL" id="CAE0036257.1"/>
    </source>
</evidence>
<evidence type="ECO:0008006" key="15">
    <source>
        <dbReference type="Google" id="ProtNLM"/>
    </source>
</evidence>
<dbReference type="PANTHER" id="PTHR23183">
    <property type="entry name" value="NOP14"/>
    <property type="match status" value="1"/>
</dbReference>
<evidence type="ECO:0000256" key="2">
    <source>
        <dbReference type="ARBA" id="ARBA00007466"/>
    </source>
</evidence>
<dbReference type="EMBL" id="HBHW01005653">
    <property type="protein sequence ID" value="CAE0036275.1"/>
    <property type="molecule type" value="Transcribed_RNA"/>
</dbReference>